<dbReference type="Pfam" id="PF07715">
    <property type="entry name" value="Plug"/>
    <property type="match status" value="1"/>
</dbReference>
<dbReference type="SUPFAM" id="SSF49464">
    <property type="entry name" value="Carboxypeptidase regulatory domain-like"/>
    <property type="match status" value="1"/>
</dbReference>
<accession>A0A0A2MQ39</accession>
<feature type="domain" description="TonB-dependent receptor-like beta-barrel" evidence="13">
    <location>
        <begin position="425"/>
        <end position="972"/>
    </location>
</feature>
<evidence type="ECO:0000313" key="15">
    <source>
        <dbReference type="EMBL" id="KGO93651.1"/>
    </source>
</evidence>
<keyword evidence="12" id="KW-1133">Transmembrane helix</keyword>
<dbReference type="InterPro" id="IPR023996">
    <property type="entry name" value="TonB-dep_OMP_SusC/RagA"/>
</dbReference>
<dbReference type="PANTHER" id="PTHR30069">
    <property type="entry name" value="TONB-DEPENDENT OUTER MEMBRANE RECEPTOR"/>
    <property type="match status" value="1"/>
</dbReference>
<evidence type="ECO:0000256" key="11">
    <source>
        <dbReference type="RuleBase" id="RU003357"/>
    </source>
</evidence>
<evidence type="ECO:0000256" key="1">
    <source>
        <dbReference type="ARBA" id="ARBA00004571"/>
    </source>
</evidence>
<dbReference type="InterPro" id="IPR008969">
    <property type="entry name" value="CarboxyPept-like_regulatory"/>
</dbReference>
<keyword evidence="6 11" id="KW-0798">TonB box</keyword>
<dbReference type="Pfam" id="PF00593">
    <property type="entry name" value="TonB_dep_Rec_b-barrel"/>
    <property type="match status" value="1"/>
</dbReference>
<dbReference type="NCBIfam" id="TIGR04057">
    <property type="entry name" value="SusC_RagA_signa"/>
    <property type="match status" value="1"/>
</dbReference>
<keyword evidence="16" id="KW-1185">Reference proteome</keyword>
<keyword evidence="8 15" id="KW-0675">Receptor</keyword>
<dbReference type="PROSITE" id="PS52016">
    <property type="entry name" value="TONB_DEPENDENT_REC_3"/>
    <property type="match status" value="1"/>
</dbReference>
<comment type="caution">
    <text evidence="15">The sequence shown here is derived from an EMBL/GenBank/DDBJ whole genome shotgun (WGS) entry which is preliminary data.</text>
</comment>
<evidence type="ECO:0000256" key="9">
    <source>
        <dbReference type="ARBA" id="ARBA00023237"/>
    </source>
</evidence>
<evidence type="ECO:0000259" key="13">
    <source>
        <dbReference type="Pfam" id="PF00593"/>
    </source>
</evidence>
<organism evidence="15 16">
    <name type="scientific">Flavobacterium subsaxonicum WB 4.1-42 = DSM 21790</name>
    <dbReference type="NCBI Taxonomy" id="1121898"/>
    <lineage>
        <taxon>Bacteria</taxon>
        <taxon>Pseudomonadati</taxon>
        <taxon>Bacteroidota</taxon>
        <taxon>Flavobacteriia</taxon>
        <taxon>Flavobacteriales</taxon>
        <taxon>Flavobacteriaceae</taxon>
        <taxon>Flavobacterium</taxon>
    </lineage>
</organism>
<dbReference type="eggNOG" id="COG1629">
    <property type="taxonomic scope" value="Bacteria"/>
</dbReference>
<evidence type="ECO:0000259" key="14">
    <source>
        <dbReference type="Pfam" id="PF07715"/>
    </source>
</evidence>
<dbReference type="InterPro" id="IPR000531">
    <property type="entry name" value="Beta-barrel_TonB"/>
</dbReference>
<keyword evidence="7 10" id="KW-0472">Membrane</keyword>
<evidence type="ECO:0000256" key="3">
    <source>
        <dbReference type="ARBA" id="ARBA00022452"/>
    </source>
</evidence>
<gene>
    <name evidence="15" type="ORF">Q766_06730</name>
</gene>
<dbReference type="AlphaFoldDB" id="A0A0A2MQ39"/>
<evidence type="ECO:0000256" key="7">
    <source>
        <dbReference type="ARBA" id="ARBA00023136"/>
    </source>
</evidence>
<comment type="subcellular location">
    <subcellularLocation>
        <location evidence="1 10">Cell outer membrane</location>
        <topology evidence="1 10">Multi-pass membrane protein</topology>
    </subcellularLocation>
</comment>
<dbReference type="GO" id="GO:0009279">
    <property type="term" value="C:cell outer membrane"/>
    <property type="evidence" value="ECO:0007669"/>
    <property type="project" value="UniProtKB-SubCell"/>
</dbReference>
<dbReference type="GO" id="GO:0044718">
    <property type="term" value="P:siderophore transmembrane transport"/>
    <property type="evidence" value="ECO:0007669"/>
    <property type="project" value="TreeGrafter"/>
</dbReference>
<dbReference type="InterPro" id="IPR039426">
    <property type="entry name" value="TonB-dep_rcpt-like"/>
</dbReference>
<evidence type="ECO:0000256" key="6">
    <source>
        <dbReference type="ARBA" id="ARBA00023077"/>
    </source>
</evidence>
<dbReference type="SUPFAM" id="SSF56935">
    <property type="entry name" value="Porins"/>
    <property type="match status" value="1"/>
</dbReference>
<feature type="domain" description="TonB-dependent receptor plug" evidence="14">
    <location>
        <begin position="131"/>
        <end position="256"/>
    </location>
</feature>
<dbReference type="InterPro" id="IPR036942">
    <property type="entry name" value="Beta-barrel_TonB_sf"/>
</dbReference>
<dbReference type="Gene3D" id="2.170.130.10">
    <property type="entry name" value="TonB-dependent receptor, plug domain"/>
    <property type="match status" value="1"/>
</dbReference>
<evidence type="ECO:0000256" key="8">
    <source>
        <dbReference type="ARBA" id="ARBA00023170"/>
    </source>
</evidence>
<evidence type="ECO:0000256" key="5">
    <source>
        <dbReference type="ARBA" id="ARBA00022729"/>
    </source>
</evidence>
<keyword evidence="5" id="KW-0732">Signal</keyword>
<evidence type="ECO:0000256" key="10">
    <source>
        <dbReference type="PROSITE-ProRule" id="PRU01360"/>
    </source>
</evidence>
<feature type="transmembrane region" description="Helical" evidence="12">
    <location>
        <begin position="12"/>
        <end position="30"/>
    </location>
</feature>
<evidence type="ECO:0000313" key="16">
    <source>
        <dbReference type="Proteomes" id="UP000030111"/>
    </source>
</evidence>
<protein>
    <submittedName>
        <fullName evidence="15">TonB-dependent receptor</fullName>
    </submittedName>
</protein>
<proteinExistence type="inferred from homology"/>
<dbReference type="RefSeq" id="WP_026991771.1">
    <property type="nucleotide sequence ID" value="NZ_JRLY01000004.1"/>
</dbReference>
<dbReference type="PANTHER" id="PTHR30069:SF29">
    <property type="entry name" value="HEMOGLOBIN AND HEMOGLOBIN-HAPTOGLOBIN-BINDING PROTEIN 1-RELATED"/>
    <property type="match status" value="1"/>
</dbReference>
<evidence type="ECO:0000256" key="4">
    <source>
        <dbReference type="ARBA" id="ARBA00022692"/>
    </source>
</evidence>
<evidence type="ECO:0000256" key="2">
    <source>
        <dbReference type="ARBA" id="ARBA00022448"/>
    </source>
</evidence>
<dbReference type="InterPro" id="IPR037066">
    <property type="entry name" value="Plug_dom_sf"/>
</dbReference>
<dbReference type="Pfam" id="PF13715">
    <property type="entry name" value="CarbopepD_reg_2"/>
    <property type="match status" value="1"/>
</dbReference>
<dbReference type="STRING" id="1121898.GCA_000422725_00304"/>
<evidence type="ECO:0000256" key="12">
    <source>
        <dbReference type="SAM" id="Phobius"/>
    </source>
</evidence>
<reference evidence="15 16" key="1">
    <citation type="submission" date="2013-09" db="EMBL/GenBank/DDBJ databases">
        <authorList>
            <person name="Zeng Z."/>
            <person name="Chen C."/>
        </authorList>
    </citation>
    <scope>NUCLEOTIDE SEQUENCE [LARGE SCALE GENOMIC DNA]</scope>
    <source>
        <strain evidence="15 16">WB 4.1-42</strain>
    </source>
</reference>
<dbReference type="OrthoDB" id="9768177at2"/>
<keyword evidence="4 10" id="KW-0812">Transmembrane</keyword>
<name>A0A0A2MQ39_9FLAO</name>
<dbReference type="NCBIfam" id="TIGR04056">
    <property type="entry name" value="OMP_RagA_SusC"/>
    <property type="match status" value="1"/>
</dbReference>
<dbReference type="GO" id="GO:0015344">
    <property type="term" value="F:siderophore uptake transmembrane transporter activity"/>
    <property type="evidence" value="ECO:0007669"/>
    <property type="project" value="TreeGrafter"/>
</dbReference>
<dbReference type="InterPro" id="IPR012910">
    <property type="entry name" value="Plug_dom"/>
</dbReference>
<sequence>MNYFLFCKGRVGLWYTLVLAVYLCSCSAIASEAPPLFLQQQKITGVITDALGPLQGVNIIVKGTTVRSTSDELGRYNINAATGDILVFSFMGFKTIEIGIGQQTIVSVLLIEDTMQLEEVVVNAGYYSVKQKESTGSIARITSKDIEKQPVTNFLATMQGRMAGVAVTQSTGIAGGSFDIKIRGINSLRSDGNNPLYIIDGVPYTADAIGQGFTNTVMQSPTSPLNNINPADIESLEVLKDADATAIYGSRGANGVVLITTKKGKAGKTKFTVSFAHGLASVTRFMDMMNTQQYLKMRRQAFVNDGITEYPAYEYDINGTWEQNRNTNWQKVLFGGTAEVTSLQSSLSGGNQQTQFSLSGNFGKETTVFPGDFRYLKGNVRAGLNHESLDQKFKVGFSAGYTIQDNNQPSTDITTQALSLAPNAPNLYDATGNLNWENNTFENPLRLLSGKSFSKTYDLVSSANFSYEIANRLILKTSLGYTDLNHTESSSQPSTIFNPAYELGPESSQIFVGTTSRKSWIVEPQLNYGFDTGKLQVEALVGSTFQSQRNEQLGLQASGFTSNSLIYNLAAASNIYVINNDISQYRYQAFYGRLNLNWDKRYIINITGRRDGSSRFGPGRQFAWFGAVGGAWLFSNENFLKENSFLSFGKIRASYGTTGSDQIGNYQFLDTYTTAGTNYQGVIGLQPTRLFNPLFGWERSKKLEVALEAGFCKDRIFVTAAWYKNRSSNQLAGIPLPGTTGFQTLQANMDATVENRGVEVTLRTINITSDHFNWTTSINFSKSKNELVSFPGIETSTYANLLAVGAPLNIKKVYHYTGIDSQAGTYTFQDVNNDGLYNAADRKTIVDLNPKFYGGIQNQLKYGNVELDFLFQFVKQRNYNTAAFGPLPGTMRNVASPNVSSWTSPENTGAYQLYTSGANSAAAIAYGRYIASDAVITDASYVRLKNIGLSWDIPQKYIPKIHCKIYFQGQNLIIFTKFKGADPEFSATGALPPLKVLTTGIQLTF</sequence>
<dbReference type="Proteomes" id="UP000030111">
    <property type="component" value="Unassembled WGS sequence"/>
</dbReference>
<keyword evidence="9 10" id="KW-0998">Cell outer membrane</keyword>
<dbReference type="EMBL" id="JRLY01000004">
    <property type="protein sequence ID" value="KGO93651.1"/>
    <property type="molecule type" value="Genomic_DNA"/>
</dbReference>
<keyword evidence="3 10" id="KW-1134">Transmembrane beta strand</keyword>
<comment type="similarity">
    <text evidence="10 11">Belongs to the TonB-dependent receptor family.</text>
</comment>
<dbReference type="InterPro" id="IPR023997">
    <property type="entry name" value="TonB-dep_OMP_SusC/RagA_CS"/>
</dbReference>
<dbReference type="Gene3D" id="2.40.170.20">
    <property type="entry name" value="TonB-dependent receptor, beta-barrel domain"/>
    <property type="match status" value="1"/>
</dbReference>
<keyword evidence="2 10" id="KW-0813">Transport</keyword>